<reference evidence="2 3" key="1">
    <citation type="journal article" date="2019" name="PLoS ONE">
        <title>Comparative genome analysis indicates high evolutionary potential of pathogenicity genes in Colletotrichum tanaceti.</title>
        <authorList>
            <person name="Lelwala R.V."/>
            <person name="Korhonen P.K."/>
            <person name="Young N.D."/>
            <person name="Scott J.B."/>
            <person name="Ades P.A."/>
            <person name="Gasser R.B."/>
            <person name="Taylor P.W.J."/>
        </authorList>
    </citation>
    <scope>NUCLEOTIDE SEQUENCE [LARGE SCALE GENOMIC DNA]</scope>
    <source>
        <strain evidence="2">BRIP57314</strain>
    </source>
</reference>
<evidence type="ECO:0000259" key="1">
    <source>
        <dbReference type="Pfam" id="PF03795"/>
    </source>
</evidence>
<name>A0A4U6WZK4_9PEZI</name>
<protein>
    <recommendedName>
        <fullName evidence="1">YCII-related domain-containing protein</fullName>
    </recommendedName>
</protein>
<dbReference type="PANTHER" id="PTHR33606">
    <property type="entry name" value="PROTEIN YCII"/>
    <property type="match status" value="1"/>
</dbReference>
<dbReference type="OrthoDB" id="5519740at2759"/>
<dbReference type="Gene3D" id="3.30.70.1060">
    <property type="entry name" value="Dimeric alpha+beta barrel"/>
    <property type="match status" value="1"/>
</dbReference>
<evidence type="ECO:0000313" key="3">
    <source>
        <dbReference type="Proteomes" id="UP000310108"/>
    </source>
</evidence>
<dbReference type="InterPro" id="IPR005545">
    <property type="entry name" value="YCII"/>
</dbReference>
<evidence type="ECO:0000313" key="2">
    <source>
        <dbReference type="EMBL" id="TKW48325.1"/>
    </source>
</evidence>
<feature type="domain" description="YCII-related" evidence="1">
    <location>
        <begin position="54"/>
        <end position="147"/>
    </location>
</feature>
<dbReference type="SUPFAM" id="SSF54909">
    <property type="entry name" value="Dimeric alpha+beta barrel"/>
    <property type="match status" value="1"/>
</dbReference>
<dbReference type="Proteomes" id="UP000310108">
    <property type="component" value="Unassembled WGS sequence"/>
</dbReference>
<dbReference type="EMBL" id="PJEX01001160">
    <property type="protein sequence ID" value="TKW48325.1"/>
    <property type="molecule type" value="Genomic_DNA"/>
</dbReference>
<dbReference type="STRING" id="1306861.A0A4U6WZK4"/>
<dbReference type="AlphaFoldDB" id="A0A4U6WZK4"/>
<dbReference type="InterPro" id="IPR011008">
    <property type="entry name" value="Dimeric_a/b-barrel"/>
</dbReference>
<accession>A0A4U6WZK4</accession>
<sequence>MSISARVFKNGFIPAVRTLPRATATIATTTTSSKTASPSGLGYYRTMATSAKEFLCILPDKPDTLAQRLEVRPTHLADAQAQAGKGKVVLGGAMLEEHPTEGTTPSFKGSVIIYTVRNAEEAWELIRNDVYAQKGVWDLEKAQVIPFKSAVRESL</sequence>
<comment type="caution">
    <text evidence="2">The sequence shown here is derived from an EMBL/GenBank/DDBJ whole genome shotgun (WGS) entry which is preliminary data.</text>
</comment>
<organism evidence="2 3">
    <name type="scientific">Colletotrichum tanaceti</name>
    <dbReference type="NCBI Taxonomy" id="1306861"/>
    <lineage>
        <taxon>Eukaryota</taxon>
        <taxon>Fungi</taxon>
        <taxon>Dikarya</taxon>
        <taxon>Ascomycota</taxon>
        <taxon>Pezizomycotina</taxon>
        <taxon>Sordariomycetes</taxon>
        <taxon>Hypocreomycetidae</taxon>
        <taxon>Glomerellales</taxon>
        <taxon>Glomerellaceae</taxon>
        <taxon>Colletotrichum</taxon>
        <taxon>Colletotrichum destructivum species complex</taxon>
    </lineage>
</organism>
<keyword evidence="3" id="KW-1185">Reference proteome</keyword>
<proteinExistence type="predicted"/>
<dbReference type="InterPro" id="IPR051807">
    <property type="entry name" value="Sec-metab_biosynth-assoc"/>
</dbReference>
<dbReference type="Pfam" id="PF03795">
    <property type="entry name" value="YCII"/>
    <property type="match status" value="1"/>
</dbReference>
<dbReference type="PANTHER" id="PTHR33606:SF3">
    <property type="entry name" value="PROTEIN YCII"/>
    <property type="match status" value="1"/>
</dbReference>
<gene>
    <name evidence="2" type="ORF">CTA1_10152</name>
</gene>